<dbReference type="InterPro" id="IPR029058">
    <property type="entry name" value="AB_hydrolase_fold"/>
</dbReference>
<proteinExistence type="predicted"/>
<dbReference type="EMBL" id="ML993936">
    <property type="protein sequence ID" value="KAF2202443.1"/>
    <property type="molecule type" value="Genomic_DNA"/>
</dbReference>
<gene>
    <name evidence="2" type="ORF">GQ43DRAFT_310939</name>
</gene>
<name>A0A9P4JMX6_9PLEO</name>
<dbReference type="OrthoDB" id="10019231at2759"/>
<protein>
    <submittedName>
        <fullName evidence="2">Alpha/beta-hydrolase</fullName>
    </submittedName>
</protein>
<dbReference type="Gene3D" id="3.40.50.1820">
    <property type="entry name" value="alpha/beta hydrolase"/>
    <property type="match status" value="1"/>
</dbReference>
<reference evidence="2" key="1">
    <citation type="journal article" date="2020" name="Stud. Mycol.">
        <title>101 Dothideomycetes genomes: a test case for predicting lifestyles and emergence of pathogens.</title>
        <authorList>
            <person name="Haridas S."/>
            <person name="Albert R."/>
            <person name="Binder M."/>
            <person name="Bloem J."/>
            <person name="Labutti K."/>
            <person name="Salamov A."/>
            <person name="Andreopoulos B."/>
            <person name="Baker S."/>
            <person name="Barry K."/>
            <person name="Bills G."/>
            <person name="Bluhm B."/>
            <person name="Cannon C."/>
            <person name="Castanera R."/>
            <person name="Culley D."/>
            <person name="Daum C."/>
            <person name="Ezra D."/>
            <person name="Gonzalez J."/>
            <person name="Henrissat B."/>
            <person name="Kuo A."/>
            <person name="Liang C."/>
            <person name="Lipzen A."/>
            <person name="Lutzoni F."/>
            <person name="Magnuson J."/>
            <person name="Mondo S."/>
            <person name="Nolan M."/>
            <person name="Ohm R."/>
            <person name="Pangilinan J."/>
            <person name="Park H.-J."/>
            <person name="Ramirez L."/>
            <person name="Alfaro M."/>
            <person name="Sun H."/>
            <person name="Tritt A."/>
            <person name="Yoshinaga Y."/>
            <person name="Zwiers L.-H."/>
            <person name="Turgeon B."/>
            <person name="Goodwin S."/>
            <person name="Spatafora J."/>
            <person name="Crous P."/>
            <person name="Grigoriev I."/>
        </authorList>
    </citation>
    <scope>NUCLEOTIDE SEQUENCE</scope>
    <source>
        <strain evidence="2">ATCC 74209</strain>
    </source>
</reference>
<dbReference type="PANTHER" id="PTHR17630:SF55">
    <property type="entry name" value="DIENELACTONE HYDROLASE FAMILY PROTEIN (AFU_ORTHOLOGUE AFUA_1G01900)"/>
    <property type="match status" value="1"/>
</dbReference>
<comment type="caution">
    <text evidence="2">The sequence shown here is derived from an EMBL/GenBank/DDBJ whole genome shotgun (WGS) entry which is preliminary data.</text>
</comment>
<accession>A0A9P4JMX6</accession>
<dbReference type="InterPro" id="IPR002925">
    <property type="entry name" value="Dienelactn_hydro"/>
</dbReference>
<evidence type="ECO:0000313" key="3">
    <source>
        <dbReference type="Proteomes" id="UP000799536"/>
    </source>
</evidence>
<dbReference type="SUPFAM" id="SSF53474">
    <property type="entry name" value="alpha/beta-Hydrolases"/>
    <property type="match status" value="1"/>
</dbReference>
<dbReference type="Proteomes" id="UP000799536">
    <property type="component" value="Unassembled WGS sequence"/>
</dbReference>
<dbReference type="PANTHER" id="PTHR17630">
    <property type="entry name" value="DIENELACTONE HYDROLASE"/>
    <property type="match status" value="1"/>
</dbReference>
<dbReference type="GO" id="GO:0016787">
    <property type="term" value="F:hydrolase activity"/>
    <property type="evidence" value="ECO:0007669"/>
    <property type="project" value="InterPro"/>
</dbReference>
<organism evidence="2 3">
    <name type="scientific">Delitschia confertaspora ATCC 74209</name>
    <dbReference type="NCBI Taxonomy" id="1513339"/>
    <lineage>
        <taxon>Eukaryota</taxon>
        <taxon>Fungi</taxon>
        <taxon>Dikarya</taxon>
        <taxon>Ascomycota</taxon>
        <taxon>Pezizomycotina</taxon>
        <taxon>Dothideomycetes</taxon>
        <taxon>Pleosporomycetidae</taxon>
        <taxon>Pleosporales</taxon>
        <taxon>Delitschiaceae</taxon>
        <taxon>Delitschia</taxon>
    </lineage>
</organism>
<dbReference type="AlphaFoldDB" id="A0A9P4JMX6"/>
<feature type="domain" description="Dienelactone hydrolase" evidence="1">
    <location>
        <begin position="27"/>
        <end position="238"/>
    </location>
</feature>
<sequence length="241" mass="26718">MSECCKSGFKWDAQPTGTTTKLGDLPVYVAGDNKSAAILIIHDLFGWTLPNVRLLADHFAKEANATVYLPDFYEGEVVEPDAMSNPEKRAAFDVMAFLGRHNKDKRYPAIVAAAKQLKSQYKKVGAVGYCWGAWAVFKLAGESLIDAASAAHPSLVEKSEIDGLKVPTQILAPETDPQFTPELKEYSNKVIPTLNIPYEYVYFPGVVHGFAVRGDPKEPTQKAALERAKRSTVNWFNEWLH</sequence>
<evidence type="ECO:0000313" key="2">
    <source>
        <dbReference type="EMBL" id="KAF2202443.1"/>
    </source>
</evidence>
<evidence type="ECO:0000259" key="1">
    <source>
        <dbReference type="Pfam" id="PF01738"/>
    </source>
</evidence>
<keyword evidence="3" id="KW-1185">Reference proteome</keyword>
<dbReference type="Pfam" id="PF01738">
    <property type="entry name" value="DLH"/>
    <property type="match status" value="1"/>
</dbReference>